<name>A0A368MZP3_9FLAO</name>
<organism evidence="3 4">
    <name type="scientific">Chryseobacterium lacus</name>
    <dbReference type="NCBI Taxonomy" id="2058346"/>
    <lineage>
        <taxon>Bacteria</taxon>
        <taxon>Pseudomonadati</taxon>
        <taxon>Bacteroidota</taxon>
        <taxon>Flavobacteriia</taxon>
        <taxon>Flavobacteriales</taxon>
        <taxon>Weeksellaceae</taxon>
        <taxon>Chryseobacterium group</taxon>
        <taxon>Chryseobacterium</taxon>
    </lineage>
</organism>
<dbReference type="RefSeq" id="WP_114303953.1">
    <property type="nucleotide sequence ID" value="NZ_QPIE01000005.1"/>
</dbReference>
<evidence type="ECO:0000259" key="2">
    <source>
        <dbReference type="Pfam" id="PF03703"/>
    </source>
</evidence>
<dbReference type="OrthoDB" id="1049931at2"/>
<feature type="domain" description="YdbS-like PH" evidence="2">
    <location>
        <begin position="424"/>
        <end position="467"/>
    </location>
</feature>
<dbReference type="PANTHER" id="PTHR34473:SF2">
    <property type="entry name" value="UPF0699 TRANSMEMBRANE PROTEIN YDBT"/>
    <property type="match status" value="1"/>
</dbReference>
<gene>
    <name evidence="3" type="ORF">DQ356_07970</name>
</gene>
<dbReference type="Pfam" id="PF03703">
    <property type="entry name" value="bPH_2"/>
    <property type="match status" value="3"/>
</dbReference>
<keyword evidence="1" id="KW-0472">Membrane</keyword>
<feature type="domain" description="YdbS-like PH" evidence="2">
    <location>
        <begin position="264"/>
        <end position="343"/>
    </location>
</feature>
<feature type="transmembrane region" description="Helical" evidence="1">
    <location>
        <begin position="15"/>
        <end position="41"/>
    </location>
</feature>
<accession>A0A368MZP3</accession>
<comment type="caution">
    <text evidence="3">The sequence shown here is derived from an EMBL/GenBank/DDBJ whole genome shotgun (WGS) entry which is preliminary data.</text>
</comment>
<reference evidence="3 4" key="1">
    <citation type="submission" date="2018-07" db="EMBL/GenBank/DDBJ databases">
        <title>Chryseobacterium lacus sp. nov., isolated from lake water.</title>
        <authorList>
            <person name="Li C.-M."/>
        </authorList>
    </citation>
    <scope>NUCLEOTIDE SEQUENCE [LARGE SCALE GENOMIC DNA]</scope>
    <source>
        <strain evidence="3 4">YLOS41</strain>
    </source>
</reference>
<dbReference type="AlphaFoldDB" id="A0A368MZP3"/>
<dbReference type="PANTHER" id="PTHR34473">
    <property type="entry name" value="UPF0699 TRANSMEMBRANE PROTEIN YDBS"/>
    <property type="match status" value="1"/>
</dbReference>
<evidence type="ECO:0000313" key="3">
    <source>
        <dbReference type="EMBL" id="RCU42741.1"/>
    </source>
</evidence>
<evidence type="ECO:0000256" key="1">
    <source>
        <dbReference type="SAM" id="Phobius"/>
    </source>
</evidence>
<keyword evidence="4" id="KW-1185">Reference proteome</keyword>
<feature type="transmembrane region" description="Helical" evidence="1">
    <location>
        <begin position="393"/>
        <end position="416"/>
    </location>
</feature>
<feature type="domain" description="YdbS-like PH" evidence="2">
    <location>
        <begin position="71"/>
        <end position="150"/>
    </location>
</feature>
<feature type="transmembrane region" description="Helical" evidence="1">
    <location>
        <begin position="47"/>
        <end position="69"/>
    </location>
</feature>
<protein>
    <recommendedName>
        <fullName evidence="2">YdbS-like PH domain-containing protein</fullName>
    </recommendedName>
</protein>
<evidence type="ECO:0000313" key="4">
    <source>
        <dbReference type="Proteomes" id="UP000252172"/>
    </source>
</evidence>
<proteinExistence type="predicted"/>
<dbReference type="InterPro" id="IPR005182">
    <property type="entry name" value="YdbS-like_PH"/>
</dbReference>
<sequence>MINPGFSEPQRQSPLGIAILFLSVLGNLLRNFGVVLVIIFFRENTGYKQLMLSGILLLALLFAIGIAYLRYRKFTFFINSDTNEFILTKGIINTSQTNIEKRKIQEVIISQPFFHKVLGIYQVEIDSPGTDKKDLKIEAVSYETAQELREMLVVAKADPEFVSDSFDAAETISKPVSEFKISPLSLMKWGFTSDYIYSIFALIGIVFYLFDKLNDFFMDQIETAFDEEMWQEYLLFSNVLIVAAVILFFCTAVFINALRKIITYWDTRVQWENKRVRVSYGLFNSREAVINPDKVQQFISTQNILQKKINIGGLKITQIGEDEFDQNTSTIIPACNNEEREKLQSFFFGTEVTFQETVRMVKFRLVSRLLVWAVAGSGIVGFVLYFFEIPVYFLLFYTIFVSILVALKFINSRLYFGEKFMKERSGIWDVDEKVSRIQDTQMIEVSQYFWQRKRGIGSVNVYTAGGSISQGSSKMKTLKKWVNYIVYQTEIRNWNT</sequence>
<keyword evidence="1" id="KW-1133">Transmembrane helix</keyword>
<dbReference type="EMBL" id="QPIE01000005">
    <property type="protein sequence ID" value="RCU42741.1"/>
    <property type="molecule type" value="Genomic_DNA"/>
</dbReference>
<feature type="transmembrane region" description="Helical" evidence="1">
    <location>
        <begin position="233"/>
        <end position="258"/>
    </location>
</feature>
<feature type="transmembrane region" description="Helical" evidence="1">
    <location>
        <begin position="189"/>
        <end position="210"/>
    </location>
</feature>
<keyword evidence="1" id="KW-0812">Transmembrane</keyword>
<feature type="transmembrane region" description="Helical" evidence="1">
    <location>
        <begin position="369"/>
        <end position="387"/>
    </location>
</feature>
<dbReference type="Proteomes" id="UP000252172">
    <property type="component" value="Unassembled WGS sequence"/>
</dbReference>